<dbReference type="Proteomes" id="UP001596106">
    <property type="component" value="Unassembled WGS sequence"/>
</dbReference>
<organism evidence="1 2">
    <name type="scientific">Larkinella bovis</name>
    <dbReference type="NCBI Taxonomy" id="683041"/>
    <lineage>
        <taxon>Bacteria</taxon>
        <taxon>Pseudomonadati</taxon>
        <taxon>Bacteroidota</taxon>
        <taxon>Cytophagia</taxon>
        <taxon>Cytophagales</taxon>
        <taxon>Spirosomataceae</taxon>
        <taxon>Larkinella</taxon>
    </lineage>
</organism>
<dbReference type="PROSITE" id="PS51257">
    <property type="entry name" value="PROKAR_LIPOPROTEIN"/>
    <property type="match status" value="1"/>
</dbReference>
<evidence type="ECO:0000313" key="2">
    <source>
        <dbReference type="Proteomes" id="UP001596106"/>
    </source>
</evidence>
<protein>
    <recommendedName>
        <fullName evidence="3">Tetratricopeptide repeat protein</fullName>
    </recommendedName>
</protein>
<comment type="caution">
    <text evidence="1">The sequence shown here is derived from an EMBL/GenBank/DDBJ whole genome shotgun (WGS) entry which is preliminary data.</text>
</comment>
<accession>A0ABW0IEH3</accession>
<dbReference type="SUPFAM" id="SSF48452">
    <property type="entry name" value="TPR-like"/>
    <property type="match status" value="1"/>
</dbReference>
<sequence>MKKLFTLTVAISTLLGCQSKPSSHEDMITLLQKLSKEYATAENGFAPEAVLAHANTQLATVTGDQQRMLYSYTKADAFLKLGEEEKAIELLEEIVRHINPENTRAFQVARTDLAMAYLRLGEQTNCVGRHSVESCVLPLRGAAFT</sequence>
<dbReference type="RefSeq" id="WP_379848539.1">
    <property type="nucleotide sequence ID" value="NZ_JBHSMA010000007.1"/>
</dbReference>
<dbReference type="EMBL" id="JBHSMA010000007">
    <property type="protein sequence ID" value="MFC5411651.1"/>
    <property type="molecule type" value="Genomic_DNA"/>
</dbReference>
<proteinExistence type="predicted"/>
<evidence type="ECO:0000313" key="1">
    <source>
        <dbReference type="EMBL" id="MFC5411651.1"/>
    </source>
</evidence>
<keyword evidence="2" id="KW-1185">Reference proteome</keyword>
<dbReference type="InterPro" id="IPR011990">
    <property type="entry name" value="TPR-like_helical_dom_sf"/>
</dbReference>
<reference evidence="2" key="1">
    <citation type="journal article" date="2019" name="Int. J. Syst. Evol. Microbiol.">
        <title>The Global Catalogue of Microorganisms (GCM) 10K type strain sequencing project: providing services to taxonomists for standard genome sequencing and annotation.</title>
        <authorList>
            <consortium name="The Broad Institute Genomics Platform"/>
            <consortium name="The Broad Institute Genome Sequencing Center for Infectious Disease"/>
            <person name="Wu L."/>
            <person name="Ma J."/>
        </authorList>
    </citation>
    <scope>NUCLEOTIDE SEQUENCE [LARGE SCALE GENOMIC DNA]</scope>
    <source>
        <strain evidence="2">CCUG 55250</strain>
    </source>
</reference>
<evidence type="ECO:0008006" key="3">
    <source>
        <dbReference type="Google" id="ProtNLM"/>
    </source>
</evidence>
<name>A0ABW0IEH3_9BACT</name>
<gene>
    <name evidence="1" type="ORF">ACFPMF_20180</name>
</gene>